<dbReference type="AlphaFoldDB" id="A0AAP0GJ77"/>
<evidence type="ECO:0000259" key="1">
    <source>
        <dbReference type="SMART" id="SM00256"/>
    </source>
</evidence>
<feature type="domain" description="F-box" evidence="1">
    <location>
        <begin position="23"/>
        <end position="61"/>
    </location>
</feature>
<dbReference type="InterPro" id="IPR055290">
    <property type="entry name" value="At3g26010-like"/>
</dbReference>
<dbReference type="InterPro" id="IPR001810">
    <property type="entry name" value="F-box_dom"/>
</dbReference>
<dbReference type="Pfam" id="PF07734">
    <property type="entry name" value="FBA_1"/>
    <property type="match status" value="1"/>
</dbReference>
<sequence length="325" mass="37511">MKAIAVVSSPEVPSSAHAVVSNDDLLTEILLRLPVSSLVIFKSVSKRWLNLITNPNFTLRRSQNPIRRSPFVTFDSQKTEILQSCNGLLLCRNTSRNLHVYNPSTNRFKTVPEPQRYHNARRRFRKVGGFRMAFDPSDSPHYKILYAGMPLYHHEVEIQIYSSETSNWSVCRNRFPFLCFINGDVEHPVLTSIQTPRESPGDYQKLFESGGCLLLLCTGRFDLRHLSIYEMSKGCCSWSVKYVVDLDEIRVRYPQTRRWKRPEWFCAGVRCIMIGEKEEDSFLVMERYGKMIKYKMVSKTICKICELDSLDSSASFEFIASFAGV</sequence>
<evidence type="ECO:0000313" key="2">
    <source>
        <dbReference type="EMBL" id="KAK9051346.1"/>
    </source>
</evidence>
<dbReference type="EMBL" id="JBCNJP010000027">
    <property type="protein sequence ID" value="KAK9051346.1"/>
    <property type="molecule type" value="Genomic_DNA"/>
</dbReference>
<dbReference type="CDD" id="cd22157">
    <property type="entry name" value="F-box_AtFBW1-like"/>
    <property type="match status" value="1"/>
</dbReference>
<reference evidence="2 3" key="1">
    <citation type="submission" date="2024-04" db="EMBL/GenBank/DDBJ databases">
        <title>The reference genome of an endangered Asteraceae, Deinandra increscens subsp. villosa, native to the Central Coast of California.</title>
        <authorList>
            <person name="Guilliams M."/>
            <person name="Hasenstab-Lehman K."/>
            <person name="Meyer R."/>
            <person name="Mcevoy S."/>
        </authorList>
    </citation>
    <scope>NUCLEOTIDE SEQUENCE [LARGE SCALE GENOMIC DNA]</scope>
    <source>
        <tissue evidence="2">Leaf</tissue>
    </source>
</reference>
<dbReference type="Pfam" id="PF00646">
    <property type="entry name" value="F-box"/>
    <property type="match status" value="1"/>
</dbReference>
<comment type="caution">
    <text evidence="2">The sequence shown here is derived from an EMBL/GenBank/DDBJ whole genome shotgun (WGS) entry which is preliminary data.</text>
</comment>
<proteinExistence type="predicted"/>
<dbReference type="InterPro" id="IPR006527">
    <property type="entry name" value="F-box-assoc_dom_typ1"/>
</dbReference>
<dbReference type="Proteomes" id="UP001408789">
    <property type="component" value="Unassembled WGS sequence"/>
</dbReference>
<dbReference type="InterPro" id="IPR036047">
    <property type="entry name" value="F-box-like_dom_sf"/>
</dbReference>
<organism evidence="2 3">
    <name type="scientific">Deinandra increscens subsp. villosa</name>
    <dbReference type="NCBI Taxonomy" id="3103831"/>
    <lineage>
        <taxon>Eukaryota</taxon>
        <taxon>Viridiplantae</taxon>
        <taxon>Streptophyta</taxon>
        <taxon>Embryophyta</taxon>
        <taxon>Tracheophyta</taxon>
        <taxon>Spermatophyta</taxon>
        <taxon>Magnoliopsida</taxon>
        <taxon>eudicotyledons</taxon>
        <taxon>Gunneridae</taxon>
        <taxon>Pentapetalae</taxon>
        <taxon>asterids</taxon>
        <taxon>campanulids</taxon>
        <taxon>Asterales</taxon>
        <taxon>Asteraceae</taxon>
        <taxon>Asteroideae</taxon>
        <taxon>Heliantheae alliance</taxon>
        <taxon>Madieae</taxon>
        <taxon>Madiinae</taxon>
        <taxon>Deinandra</taxon>
    </lineage>
</organism>
<dbReference type="PANTHER" id="PTHR35546">
    <property type="entry name" value="F-BOX PROTEIN INTERACTION DOMAIN PROTEIN-RELATED"/>
    <property type="match status" value="1"/>
</dbReference>
<evidence type="ECO:0000313" key="3">
    <source>
        <dbReference type="Proteomes" id="UP001408789"/>
    </source>
</evidence>
<dbReference type="PANTHER" id="PTHR35546:SF115">
    <property type="entry name" value="F-BOX DOMAIN-CONTAINING PROTEIN"/>
    <property type="match status" value="1"/>
</dbReference>
<name>A0AAP0GJ77_9ASTR</name>
<accession>A0AAP0GJ77</accession>
<dbReference type="SUPFAM" id="SSF81383">
    <property type="entry name" value="F-box domain"/>
    <property type="match status" value="1"/>
</dbReference>
<keyword evidence="3" id="KW-1185">Reference proteome</keyword>
<gene>
    <name evidence="2" type="ORF">SSX86_027973</name>
</gene>
<protein>
    <recommendedName>
        <fullName evidence="1">F-box domain-containing protein</fullName>
    </recommendedName>
</protein>
<dbReference type="SMART" id="SM00256">
    <property type="entry name" value="FBOX"/>
    <property type="match status" value="1"/>
</dbReference>